<dbReference type="EMBL" id="CAXAMM010013780">
    <property type="protein sequence ID" value="CAK9032195.1"/>
    <property type="molecule type" value="Genomic_DNA"/>
</dbReference>
<keyword evidence="3" id="KW-1185">Reference proteome</keyword>
<sequence length="548" mass="59175">PAMTHLWKVEDYLEEIKHLAKLCQCNAGGNLIQNLTKTLCSKLKATKDWTSAAICQLVEVLSTTNLPEDCKAHIQQAIESMGQESNHLKTVMAGQTIQCFSPYLSKEDWSKLEESPANTLHTMAIVASRLRSMGLVSLKEQTKIQAMATVFYCLVHKGGKPQPIATTRKLLLKDLTSIFHSTPASDVGGLPMYPANPHELGEEWLSKVYKHDVICRATNKQLEDAQAGTTGQTSCQPQNESILGAVLSQGNALNQLLAKFVPQSNNFIDTASSQPAGPSKLELPPKEPMPAELPLEMDAGDASTVHQEEICHLDQPQLFKDGVHLVDPISASKKSLQTLSNLIGEPIGEAQSSQCAKVNHMSCFKDDTVIYQAGESMGIAEIQLHFLLHDVATTLVKSWLVKEWLPHKQCAICQVLDHNLGFVPTADIIELVTWSLNIGVLGMGAGASGMLATFAIAHPGMELTGWAPYAMVHCLIGALGFKLQRSFPVLLSALAFAAVCVRLSVWISDFSGSPVAGICCFGVLGFAVIAATQHLRPSATAAGRQLLG</sequence>
<gene>
    <name evidence="2" type="ORF">SCF082_LOCUS19969</name>
</gene>
<reference evidence="2 3" key="1">
    <citation type="submission" date="2024-02" db="EMBL/GenBank/DDBJ databases">
        <authorList>
            <person name="Chen Y."/>
            <person name="Shah S."/>
            <person name="Dougan E. K."/>
            <person name="Thang M."/>
            <person name="Chan C."/>
        </authorList>
    </citation>
    <scope>NUCLEOTIDE SEQUENCE [LARGE SCALE GENOMIC DNA]</scope>
</reference>
<feature type="non-terminal residue" evidence="2">
    <location>
        <position position="1"/>
    </location>
</feature>
<comment type="caution">
    <text evidence="2">The sequence shown here is derived from an EMBL/GenBank/DDBJ whole genome shotgun (WGS) entry which is preliminary data.</text>
</comment>
<accession>A0ABP0L154</accession>
<evidence type="ECO:0000313" key="2">
    <source>
        <dbReference type="EMBL" id="CAK9032195.1"/>
    </source>
</evidence>
<evidence type="ECO:0000313" key="3">
    <source>
        <dbReference type="Proteomes" id="UP001642464"/>
    </source>
</evidence>
<proteinExistence type="predicted"/>
<keyword evidence="1" id="KW-0812">Transmembrane</keyword>
<protein>
    <submittedName>
        <fullName evidence="2">Uncharacterized protein</fullName>
    </submittedName>
</protein>
<evidence type="ECO:0000256" key="1">
    <source>
        <dbReference type="SAM" id="Phobius"/>
    </source>
</evidence>
<keyword evidence="1" id="KW-1133">Transmembrane helix</keyword>
<dbReference type="Proteomes" id="UP001642464">
    <property type="component" value="Unassembled WGS sequence"/>
</dbReference>
<feature type="transmembrane region" description="Helical" evidence="1">
    <location>
        <begin position="488"/>
        <end position="507"/>
    </location>
</feature>
<keyword evidence="1" id="KW-0472">Membrane</keyword>
<name>A0ABP0L154_9DINO</name>
<organism evidence="2 3">
    <name type="scientific">Durusdinium trenchii</name>
    <dbReference type="NCBI Taxonomy" id="1381693"/>
    <lineage>
        <taxon>Eukaryota</taxon>
        <taxon>Sar</taxon>
        <taxon>Alveolata</taxon>
        <taxon>Dinophyceae</taxon>
        <taxon>Suessiales</taxon>
        <taxon>Symbiodiniaceae</taxon>
        <taxon>Durusdinium</taxon>
    </lineage>
</organism>
<feature type="transmembrane region" description="Helical" evidence="1">
    <location>
        <begin position="513"/>
        <end position="531"/>
    </location>
</feature>